<dbReference type="GO" id="GO:0015144">
    <property type="term" value="F:carbohydrate transmembrane transporter activity"/>
    <property type="evidence" value="ECO:0007669"/>
    <property type="project" value="InterPro"/>
</dbReference>
<dbReference type="PANTHER" id="PTHR23500:SF33">
    <property type="entry name" value="OS04G0453200 PROTEIN"/>
    <property type="match status" value="1"/>
</dbReference>
<dbReference type="Gramene" id="TVU14364">
    <property type="protein sequence ID" value="TVU14364"/>
    <property type="gene ID" value="EJB05_37827"/>
</dbReference>
<evidence type="ECO:0000256" key="2">
    <source>
        <dbReference type="ARBA" id="ARBA00010992"/>
    </source>
</evidence>
<sequence length="156" mass="17803">MQYIFPSVAVSWILADHLGTHNGITMPRNYAVSVVVLMCLFAFSMNLSWGPLKWVVPSEIFPVEIRSAGQAIATSTALTLTFAQTQVFLTLLCAMKYGIFLFYAAWLLAMTIFVAVFLPETKGVPLETMRSVWERHWFWRRFVVKDGKQEVKINCM</sequence>
<accession>A0A5J9TSN6</accession>
<keyword evidence="3" id="KW-0813">Transport</keyword>
<dbReference type="SUPFAM" id="SSF103473">
    <property type="entry name" value="MFS general substrate transporter"/>
    <property type="match status" value="1"/>
</dbReference>
<dbReference type="GO" id="GO:0015293">
    <property type="term" value="F:symporter activity"/>
    <property type="evidence" value="ECO:0007669"/>
    <property type="project" value="UniProtKB-KW"/>
</dbReference>
<evidence type="ECO:0000259" key="10">
    <source>
        <dbReference type="PROSITE" id="PS50850"/>
    </source>
</evidence>
<evidence type="ECO:0000256" key="7">
    <source>
        <dbReference type="ARBA" id="ARBA00022989"/>
    </source>
</evidence>
<feature type="non-terminal residue" evidence="11">
    <location>
        <position position="1"/>
    </location>
</feature>
<keyword evidence="8 9" id="KW-0472">Membrane</keyword>
<dbReference type="AlphaFoldDB" id="A0A5J9TSN6"/>
<feature type="transmembrane region" description="Helical" evidence="9">
    <location>
        <begin position="30"/>
        <end position="49"/>
    </location>
</feature>
<keyword evidence="6" id="KW-0769">Symport</keyword>
<evidence type="ECO:0000256" key="1">
    <source>
        <dbReference type="ARBA" id="ARBA00004141"/>
    </source>
</evidence>
<keyword evidence="5 9" id="KW-0812">Transmembrane</keyword>
<dbReference type="PRINTS" id="PR00171">
    <property type="entry name" value="SUGRTRNSPORT"/>
</dbReference>
<evidence type="ECO:0000313" key="11">
    <source>
        <dbReference type="EMBL" id="TVU14364.1"/>
    </source>
</evidence>
<proteinExistence type="inferred from homology"/>
<keyword evidence="7 9" id="KW-1133">Transmembrane helix</keyword>
<feature type="transmembrane region" description="Helical" evidence="9">
    <location>
        <begin position="99"/>
        <end position="118"/>
    </location>
</feature>
<comment type="similarity">
    <text evidence="2">Belongs to the major facilitator superfamily. Sugar transporter (TC 2.A.1.1) family.</text>
</comment>
<dbReference type="InterPro" id="IPR020846">
    <property type="entry name" value="MFS_dom"/>
</dbReference>
<dbReference type="Proteomes" id="UP000324897">
    <property type="component" value="Unassembled WGS sequence"/>
</dbReference>
<organism evidence="11 12">
    <name type="scientific">Eragrostis curvula</name>
    <name type="common">weeping love grass</name>
    <dbReference type="NCBI Taxonomy" id="38414"/>
    <lineage>
        <taxon>Eukaryota</taxon>
        <taxon>Viridiplantae</taxon>
        <taxon>Streptophyta</taxon>
        <taxon>Embryophyta</taxon>
        <taxon>Tracheophyta</taxon>
        <taxon>Spermatophyta</taxon>
        <taxon>Magnoliopsida</taxon>
        <taxon>Liliopsida</taxon>
        <taxon>Poales</taxon>
        <taxon>Poaceae</taxon>
        <taxon>PACMAD clade</taxon>
        <taxon>Chloridoideae</taxon>
        <taxon>Eragrostideae</taxon>
        <taxon>Eragrostidinae</taxon>
        <taxon>Eragrostis</taxon>
    </lineage>
</organism>
<dbReference type="GO" id="GO:0016020">
    <property type="term" value="C:membrane"/>
    <property type="evidence" value="ECO:0007669"/>
    <property type="project" value="UniProtKB-SubCell"/>
</dbReference>
<dbReference type="Pfam" id="PF00083">
    <property type="entry name" value="Sugar_tr"/>
    <property type="match status" value="1"/>
</dbReference>
<keyword evidence="4" id="KW-0762">Sugar transport</keyword>
<evidence type="ECO:0000256" key="8">
    <source>
        <dbReference type="ARBA" id="ARBA00023136"/>
    </source>
</evidence>
<protein>
    <recommendedName>
        <fullName evidence="10">Major facilitator superfamily (MFS) profile domain-containing protein</fullName>
    </recommendedName>
</protein>
<dbReference type="InterPro" id="IPR003663">
    <property type="entry name" value="Sugar/inositol_transpt"/>
</dbReference>
<feature type="domain" description="Major facilitator superfamily (MFS) profile" evidence="10">
    <location>
        <begin position="1"/>
        <end position="122"/>
    </location>
</feature>
<dbReference type="InterPro" id="IPR036259">
    <property type="entry name" value="MFS_trans_sf"/>
</dbReference>
<reference evidence="11 12" key="1">
    <citation type="journal article" date="2019" name="Sci. Rep.">
        <title>A high-quality genome of Eragrostis curvula grass provides insights into Poaceae evolution and supports new strategies to enhance forage quality.</title>
        <authorList>
            <person name="Carballo J."/>
            <person name="Santos B.A.C.M."/>
            <person name="Zappacosta D."/>
            <person name="Garbus I."/>
            <person name="Selva J.P."/>
            <person name="Gallo C.A."/>
            <person name="Diaz A."/>
            <person name="Albertini E."/>
            <person name="Caccamo M."/>
            <person name="Echenique V."/>
        </authorList>
    </citation>
    <scope>NUCLEOTIDE SEQUENCE [LARGE SCALE GENOMIC DNA]</scope>
    <source>
        <strain evidence="12">cv. Victoria</strain>
        <tissue evidence="11">Leaf</tissue>
    </source>
</reference>
<evidence type="ECO:0000256" key="5">
    <source>
        <dbReference type="ARBA" id="ARBA00022692"/>
    </source>
</evidence>
<dbReference type="PROSITE" id="PS50850">
    <property type="entry name" value="MFS"/>
    <property type="match status" value="1"/>
</dbReference>
<gene>
    <name evidence="11" type="ORF">EJB05_37827</name>
</gene>
<comment type="caution">
    <text evidence="11">The sequence shown here is derived from an EMBL/GenBank/DDBJ whole genome shotgun (WGS) entry which is preliminary data.</text>
</comment>
<comment type="subcellular location">
    <subcellularLocation>
        <location evidence="1">Membrane</location>
        <topology evidence="1">Multi-pass membrane protein</topology>
    </subcellularLocation>
</comment>
<keyword evidence="12" id="KW-1185">Reference proteome</keyword>
<dbReference type="EMBL" id="RWGY01000031">
    <property type="protein sequence ID" value="TVU14364.1"/>
    <property type="molecule type" value="Genomic_DNA"/>
</dbReference>
<dbReference type="InterPro" id="IPR005828">
    <property type="entry name" value="MFS_sugar_transport-like"/>
</dbReference>
<name>A0A5J9TSN6_9POAL</name>
<evidence type="ECO:0000256" key="3">
    <source>
        <dbReference type="ARBA" id="ARBA00022448"/>
    </source>
</evidence>
<evidence type="ECO:0000256" key="4">
    <source>
        <dbReference type="ARBA" id="ARBA00022597"/>
    </source>
</evidence>
<dbReference type="OrthoDB" id="684645at2759"/>
<dbReference type="InterPro" id="IPR045262">
    <property type="entry name" value="STP/PLT_plant"/>
</dbReference>
<evidence type="ECO:0000313" key="12">
    <source>
        <dbReference type="Proteomes" id="UP000324897"/>
    </source>
</evidence>
<evidence type="ECO:0000256" key="6">
    <source>
        <dbReference type="ARBA" id="ARBA00022847"/>
    </source>
</evidence>
<dbReference type="Gene3D" id="1.20.1250.20">
    <property type="entry name" value="MFS general substrate transporter like domains"/>
    <property type="match status" value="1"/>
</dbReference>
<feature type="transmembrane region" description="Helical" evidence="9">
    <location>
        <begin position="69"/>
        <end position="92"/>
    </location>
</feature>
<evidence type="ECO:0000256" key="9">
    <source>
        <dbReference type="SAM" id="Phobius"/>
    </source>
</evidence>
<dbReference type="PANTHER" id="PTHR23500">
    <property type="entry name" value="SOLUTE CARRIER FAMILY 2, FACILITATED GLUCOSE TRANSPORTER"/>
    <property type="match status" value="1"/>
</dbReference>